<dbReference type="AlphaFoldDB" id="A0A5T4LPC6"/>
<proteinExistence type="predicted"/>
<protein>
    <submittedName>
        <fullName evidence="1">Uncharacterized protein</fullName>
    </submittedName>
</protein>
<evidence type="ECO:0000313" key="1">
    <source>
        <dbReference type="EMBL" id="EBL7518586.1"/>
    </source>
</evidence>
<dbReference type="EMBL" id="AAGACD010000008">
    <property type="protein sequence ID" value="EBL7518586.1"/>
    <property type="molecule type" value="Genomic_DNA"/>
</dbReference>
<accession>A0A5T4LPC6</accession>
<reference evidence="1" key="1">
    <citation type="submission" date="2018-07" db="EMBL/GenBank/DDBJ databases">
        <authorList>
            <consortium name="PulseNet: The National Subtyping Network for Foodborne Disease Surveillance"/>
            <person name="Tarr C.L."/>
            <person name="Trees E."/>
            <person name="Katz L.S."/>
            <person name="Carleton-Romer H.A."/>
            <person name="Stroika S."/>
            <person name="Kucerova Z."/>
            <person name="Roache K.F."/>
            <person name="Sabol A.L."/>
            <person name="Besser J."/>
            <person name="Gerner-Smidt P."/>
        </authorList>
    </citation>
    <scope>NUCLEOTIDE SEQUENCE</scope>
    <source>
        <strain evidence="1">PNUSAS031704</strain>
    </source>
</reference>
<name>A0A5T4LPC6_SALER</name>
<gene>
    <name evidence="1" type="ORF">C1B90_21355</name>
</gene>
<comment type="caution">
    <text evidence="1">The sequence shown here is derived from an EMBL/GenBank/DDBJ whole genome shotgun (WGS) entry which is preliminary data.</text>
</comment>
<sequence length="83" mass="9200">MSEQNDLFRLTYALETAKDIVPKAVPVTLPGTLRFFTSENPQLTLLSTEVNVMTWGRYSLTGPEVNMTSCVNCGENTLSLKES</sequence>
<organism evidence="1">
    <name type="scientific">Salmonella enterica</name>
    <name type="common">Salmonella choleraesuis</name>
    <dbReference type="NCBI Taxonomy" id="28901"/>
    <lineage>
        <taxon>Bacteria</taxon>
        <taxon>Pseudomonadati</taxon>
        <taxon>Pseudomonadota</taxon>
        <taxon>Gammaproteobacteria</taxon>
        <taxon>Enterobacterales</taxon>
        <taxon>Enterobacteriaceae</taxon>
        <taxon>Salmonella</taxon>
    </lineage>
</organism>